<dbReference type="Pfam" id="PF07875">
    <property type="entry name" value="Coat_F"/>
    <property type="match status" value="1"/>
</dbReference>
<keyword evidence="1" id="KW-0749">Sporulation</keyword>
<dbReference type="InterPro" id="IPR012347">
    <property type="entry name" value="Ferritin-like"/>
</dbReference>
<dbReference type="RefSeq" id="WP_212934222.1">
    <property type="nucleotide sequence ID" value="NZ_BORC01000007.1"/>
</dbReference>
<sequence length="158" mass="18213">MDRATLAWHETLEMHELVAFQSIGLMKIKMGLKNIQDQHLRRIYLQTIKELELNLNELLQFYPYAPHPGPTSEYRITDSFSAGDLLSFSKAAVRNYGVAITETATPALREVLQKQLNQAIACHERIFNYMYQNGLYPSYDLNKLLQNDMMLAKNAISM</sequence>
<dbReference type="EMBL" id="BORC01000007">
    <property type="protein sequence ID" value="GIN63634.1"/>
    <property type="molecule type" value="Genomic_DNA"/>
</dbReference>
<keyword evidence="4" id="KW-0946">Virion</keyword>
<dbReference type="Gene3D" id="1.20.1260.10">
    <property type="match status" value="1"/>
</dbReference>
<evidence type="ECO:0000313" key="5">
    <source>
        <dbReference type="Proteomes" id="UP000682111"/>
    </source>
</evidence>
<protein>
    <submittedName>
        <fullName evidence="4">Spore coat protein F</fullName>
    </submittedName>
</protein>
<evidence type="ECO:0000256" key="2">
    <source>
        <dbReference type="ARBA" id="ARBA00024325"/>
    </source>
</evidence>
<comment type="subcellular location">
    <subcellularLocation>
        <location evidence="2">Spore coat</location>
    </subcellularLocation>
</comment>
<proteinExistence type="inferred from homology"/>
<evidence type="ECO:0000313" key="4">
    <source>
        <dbReference type="EMBL" id="GIN63634.1"/>
    </source>
</evidence>
<reference evidence="4" key="1">
    <citation type="submission" date="2021-03" db="EMBL/GenBank/DDBJ databases">
        <title>Antimicrobial resistance genes in bacteria isolated from Japanese honey, and their potential for conferring macrolide and lincosamide resistance in the American foulbrood pathogen Paenibacillus larvae.</title>
        <authorList>
            <person name="Okamoto M."/>
            <person name="Kumagai M."/>
            <person name="Kanamori H."/>
            <person name="Takamatsu D."/>
        </authorList>
    </citation>
    <scope>NUCLEOTIDE SEQUENCE</scope>
    <source>
        <strain evidence="4">J27TS8</strain>
    </source>
</reference>
<evidence type="ECO:0000256" key="3">
    <source>
        <dbReference type="ARBA" id="ARBA00024344"/>
    </source>
</evidence>
<gene>
    <name evidence="4" type="primary">cotF</name>
    <name evidence="4" type="ORF">J27TS8_36270</name>
</gene>
<dbReference type="Proteomes" id="UP000682111">
    <property type="component" value="Unassembled WGS sequence"/>
</dbReference>
<comment type="similarity">
    <text evidence="3">Belongs to the CotF family.</text>
</comment>
<dbReference type="PANTHER" id="PTHR39183:SF1">
    <property type="entry name" value="SPORE COAT PROTEIN F-LIKE PROTEIN YHCQ"/>
    <property type="match status" value="1"/>
</dbReference>
<dbReference type="InterPro" id="IPR012851">
    <property type="entry name" value="Spore_coat_CotF-like"/>
</dbReference>
<dbReference type="GO" id="GO:0030435">
    <property type="term" value="P:sporulation resulting in formation of a cellular spore"/>
    <property type="evidence" value="ECO:0007669"/>
    <property type="project" value="UniProtKB-KW"/>
</dbReference>
<comment type="caution">
    <text evidence="4">The sequence shown here is derived from an EMBL/GenBank/DDBJ whole genome shotgun (WGS) entry which is preliminary data.</text>
</comment>
<keyword evidence="5" id="KW-1185">Reference proteome</keyword>
<dbReference type="AlphaFoldDB" id="A0A920BV15"/>
<evidence type="ECO:0000256" key="1">
    <source>
        <dbReference type="ARBA" id="ARBA00022969"/>
    </source>
</evidence>
<dbReference type="PANTHER" id="PTHR39183">
    <property type="entry name" value="SPORE COAT PROTEIN F-LIKE PROTEIN YHCQ"/>
    <property type="match status" value="1"/>
</dbReference>
<name>A0A920BV15_9BACI</name>
<accession>A0A920BV15</accession>
<organism evidence="4 5">
    <name type="scientific">Robertmurraya siralis</name>
    <dbReference type="NCBI Taxonomy" id="77777"/>
    <lineage>
        <taxon>Bacteria</taxon>
        <taxon>Bacillati</taxon>
        <taxon>Bacillota</taxon>
        <taxon>Bacilli</taxon>
        <taxon>Bacillales</taxon>
        <taxon>Bacillaceae</taxon>
        <taxon>Robertmurraya</taxon>
    </lineage>
</organism>
<keyword evidence="4" id="KW-0167">Capsid protein</keyword>